<dbReference type="SUPFAM" id="SSF49265">
    <property type="entry name" value="Fibronectin type III"/>
    <property type="match status" value="2"/>
</dbReference>
<dbReference type="RefSeq" id="WP_170154247.1">
    <property type="nucleotide sequence ID" value="NZ_BOMO01000127.1"/>
</dbReference>
<keyword evidence="7" id="KW-1185">Reference proteome</keyword>
<name>A0A2T0JUW5_9ACTN</name>
<dbReference type="PROSITE" id="PS50853">
    <property type="entry name" value="FN3"/>
    <property type="match status" value="2"/>
</dbReference>
<gene>
    <name evidence="6" type="ORF">CLV67_13122</name>
</gene>
<dbReference type="InterPro" id="IPR008752">
    <property type="entry name" value="Peptidase_M11"/>
</dbReference>
<dbReference type="InterPro" id="IPR024079">
    <property type="entry name" value="MetalloPept_cat_dom_sf"/>
</dbReference>
<evidence type="ECO:0000256" key="4">
    <source>
        <dbReference type="SAM" id="SignalP"/>
    </source>
</evidence>
<dbReference type="PANTHER" id="PTHR13817">
    <property type="entry name" value="TITIN"/>
    <property type="match status" value="1"/>
</dbReference>
<evidence type="ECO:0000256" key="2">
    <source>
        <dbReference type="ARBA" id="ARBA00023295"/>
    </source>
</evidence>
<sequence>MRPRRLFAQSLGGAIVTSAIAATSLVPGTAFASSGTETLSVTGTVLSAIVDPEHDEHTDHVTQEVAMVRVDGFLLPVPPGSLAGADTGQKATIKLRVRPGTSRAAALAAAAKVPASGPVRALGPTPAAVVDATLADSAASTGPQGVTLGAHKLKVLPIFWSGKDAETQTSLTALANQAKSYWAEQSGGGIDIGLEVRDWRQVIAPSGSCNYTGIYQAALAAHGVSEPVNPNEHVAIYFPKQADCSWAGLGSVNGSIIWINGYPLEDVLTHEFGHNLGLGHANKATCTASGARVTLSDTCTIAQYEDVTDVMGFAMRGVRSGNLNAAFGDYLGLQKTVTASTWEKTTVELSALSAHTGTSGLKIPTSAGTVFVDFRPAAGRDTRAPSWAGVQARLRTATNPPTTQLLDLQPGTATAFSAANLPVAGSWQIPGGMTLKVTMVSPVNATVEVLPAAAADTTAPSVAPVIVTAAAATKAAVQTITWSAAVDKESAISAYRVLVNGAVVKETKGDALTADVPLAEGENTVAVVAVNGVGLTKSSAPKAFRRDSTAPAAVTGLKVSVDGKSVTWTAPADTGTAVSYAVSVDGLLVTTVTTPTAKVSIPAGQRTVSVKPSDAAGNVGPATEVKVWIDPSAPVAPVITAPAADTWVKSRDVKVVWNAASAPGSGIASYTVALKDKSTTVAGNVTTATVTVPADGIHPITVAATNLAGVVSKTATVSVKVDSAAPDAVNTVKVSADQSKLTWTAPSDKGSPVSWKVQTDGGAPVVVTKPEALITANDGAHTWTITAVDAAGNSGKATPFAATVDRTAPSPPVIVSPEADSLTRTGPVTVTWRASTDPESGITSYLVSAGNQKATLPGTATSWSFKPTDGKQTVTVTAVSGIGVSSNTATTVFTHDQTAPTAAAQVTVGNNGTVLTWKAATDRLSGLAEYFVSLDGTKVTTVPATATSTAVTTPPGKHVWSVTAVDKAGNVSTAALSAPVWIDTTAPVAAQPAKLPAAQAVKAIKVSWAAAVDAESGIKGYTITAANGTKTVKANATATATTATVTVPEDGSWQVVVQATNQAGLSTDAPAGTVMVDSAKLAAPVITSPVAKGTTGKSFTVTWTAPAAGSSGISAYLVTVNGKVFATVDGTTLQAPVTVTAAKATPVTVLVTAVNGAGLAGKAASVSFTAA</sequence>
<feature type="domain" description="Fibronectin type-III" evidence="5">
    <location>
        <begin position="1085"/>
        <end position="1171"/>
    </location>
</feature>
<accession>A0A2T0JUW5</accession>
<dbReference type="InterPro" id="IPR050964">
    <property type="entry name" value="Striated_Muscle_Regulatory"/>
</dbReference>
<feature type="chain" id="PRO_5039127306" evidence="4">
    <location>
        <begin position="22"/>
        <end position="1171"/>
    </location>
</feature>
<evidence type="ECO:0000256" key="3">
    <source>
        <dbReference type="ARBA" id="ARBA00023326"/>
    </source>
</evidence>
<dbReference type="AlphaFoldDB" id="A0A2T0JUW5"/>
<proteinExistence type="predicted"/>
<comment type="caution">
    <text evidence="6">The sequence shown here is derived from an EMBL/GenBank/DDBJ whole genome shotgun (WGS) entry which is preliminary data.</text>
</comment>
<dbReference type="SMART" id="SM00060">
    <property type="entry name" value="FN3"/>
    <property type="match status" value="6"/>
</dbReference>
<dbReference type="Gene3D" id="2.60.40.10">
    <property type="entry name" value="Immunoglobulins"/>
    <property type="match status" value="3"/>
</dbReference>
<feature type="signal peptide" evidence="4">
    <location>
        <begin position="1"/>
        <end position="21"/>
    </location>
</feature>
<evidence type="ECO:0000256" key="1">
    <source>
        <dbReference type="ARBA" id="ARBA00022737"/>
    </source>
</evidence>
<dbReference type="GO" id="GO:0016798">
    <property type="term" value="F:hydrolase activity, acting on glycosyl bonds"/>
    <property type="evidence" value="ECO:0007669"/>
    <property type="project" value="UniProtKB-KW"/>
</dbReference>
<feature type="domain" description="Fibronectin type-III" evidence="5">
    <location>
        <begin position="811"/>
        <end position="901"/>
    </location>
</feature>
<dbReference type="Gene3D" id="3.40.390.10">
    <property type="entry name" value="Collagenase (Catalytic Domain)"/>
    <property type="match status" value="1"/>
</dbReference>
<dbReference type="GO" id="GO:0000272">
    <property type="term" value="P:polysaccharide catabolic process"/>
    <property type="evidence" value="ECO:0007669"/>
    <property type="project" value="UniProtKB-KW"/>
</dbReference>
<dbReference type="EMBL" id="PVMZ01000031">
    <property type="protein sequence ID" value="PRX11446.1"/>
    <property type="molecule type" value="Genomic_DNA"/>
</dbReference>
<dbReference type="Gene3D" id="3.30.420.430">
    <property type="match status" value="1"/>
</dbReference>
<keyword evidence="4" id="KW-0732">Signal</keyword>
<dbReference type="InterPro" id="IPR036116">
    <property type="entry name" value="FN3_sf"/>
</dbReference>
<dbReference type="InterPro" id="IPR003961">
    <property type="entry name" value="FN3_dom"/>
</dbReference>
<dbReference type="PANTHER" id="PTHR13817:SF73">
    <property type="entry name" value="FIBRONECTIN TYPE-III DOMAIN-CONTAINING PROTEIN"/>
    <property type="match status" value="1"/>
</dbReference>
<dbReference type="Pfam" id="PF05548">
    <property type="entry name" value="Peptidase_M11"/>
    <property type="match status" value="1"/>
</dbReference>
<dbReference type="InterPro" id="IPR006311">
    <property type="entry name" value="TAT_signal"/>
</dbReference>
<dbReference type="InterPro" id="IPR013783">
    <property type="entry name" value="Ig-like_fold"/>
</dbReference>
<evidence type="ECO:0000259" key="5">
    <source>
        <dbReference type="PROSITE" id="PS50853"/>
    </source>
</evidence>
<keyword evidence="3" id="KW-0624">Polysaccharide degradation</keyword>
<evidence type="ECO:0000313" key="6">
    <source>
        <dbReference type="EMBL" id="PRX11446.1"/>
    </source>
</evidence>
<evidence type="ECO:0000313" key="7">
    <source>
        <dbReference type="Proteomes" id="UP000239415"/>
    </source>
</evidence>
<protein>
    <submittedName>
        <fullName evidence="6">Gametolysin peptidase M11</fullName>
    </submittedName>
</protein>
<reference evidence="6 7" key="1">
    <citation type="submission" date="2018-03" db="EMBL/GenBank/DDBJ databases">
        <title>Genomic Encyclopedia of Archaeal and Bacterial Type Strains, Phase II (KMG-II): from individual species to whole genera.</title>
        <authorList>
            <person name="Goeker M."/>
        </authorList>
    </citation>
    <scope>NUCLEOTIDE SEQUENCE [LARGE SCALE GENOMIC DNA]</scope>
    <source>
        <strain evidence="6 7">DSM 43146</strain>
    </source>
</reference>
<dbReference type="Proteomes" id="UP000239415">
    <property type="component" value="Unassembled WGS sequence"/>
</dbReference>
<keyword evidence="2" id="KW-0378">Hydrolase</keyword>
<keyword evidence="3" id="KW-0119">Carbohydrate metabolism</keyword>
<organism evidence="6 7">
    <name type="scientific">Actinoplanes italicus</name>
    <dbReference type="NCBI Taxonomy" id="113567"/>
    <lineage>
        <taxon>Bacteria</taxon>
        <taxon>Bacillati</taxon>
        <taxon>Actinomycetota</taxon>
        <taxon>Actinomycetes</taxon>
        <taxon>Micromonosporales</taxon>
        <taxon>Micromonosporaceae</taxon>
        <taxon>Actinoplanes</taxon>
    </lineage>
</organism>
<dbReference type="GO" id="GO:0008237">
    <property type="term" value="F:metallopeptidase activity"/>
    <property type="evidence" value="ECO:0007669"/>
    <property type="project" value="InterPro"/>
</dbReference>
<keyword evidence="2" id="KW-0326">Glycosidase</keyword>
<dbReference type="SUPFAM" id="SSF55486">
    <property type="entry name" value="Metalloproteases ('zincins'), catalytic domain"/>
    <property type="match status" value="1"/>
</dbReference>
<keyword evidence="1" id="KW-0677">Repeat</keyword>
<dbReference type="PROSITE" id="PS51318">
    <property type="entry name" value="TAT"/>
    <property type="match status" value="1"/>
</dbReference>